<name>A0A7M5XJA6_9CNID</name>
<dbReference type="InterPro" id="IPR011545">
    <property type="entry name" value="DEAD/DEAH_box_helicase_dom"/>
</dbReference>
<protein>
    <recommendedName>
        <fullName evidence="8">DNA 3'-5' helicase</fullName>
        <ecNumber evidence="8">5.6.2.4</ecNumber>
    </recommendedName>
    <alternativeName>
        <fullName evidence="9">DNA 3'-5' helicase BLM</fullName>
    </alternativeName>
</protein>
<dbReference type="Proteomes" id="UP000594262">
    <property type="component" value="Unplaced"/>
</dbReference>
<dbReference type="AlphaFoldDB" id="A0A7M5XJA6"/>
<dbReference type="PROSITE" id="PS51194">
    <property type="entry name" value="HELICASE_CTER"/>
    <property type="match status" value="1"/>
</dbReference>
<dbReference type="InterPro" id="IPR014001">
    <property type="entry name" value="Helicase_ATP-bd"/>
</dbReference>
<dbReference type="PANTHER" id="PTHR13710">
    <property type="entry name" value="DNA HELICASE RECQ FAMILY MEMBER"/>
    <property type="match status" value="1"/>
</dbReference>
<dbReference type="Pfam" id="PF00270">
    <property type="entry name" value="DEAD"/>
    <property type="match status" value="1"/>
</dbReference>
<sequence length="589" mass="65714">KMAAAAVTKLESLRNFCNGLTGFELKYKQLEAVDSILMGKDTLCILPTGFGKSLIYQILPACVKKFRPDIKNPLVVVISPLVALIKDQVQSCNTNQTLGLKASSLEFSKISQISKGEFNILFGTPESFVQQKHWRDMLGSTYFIKNLVCLVVDEAHKVVWGEADFGKEPFRKSFKQINELRSICRINLPVLALSATVNVDITDLIKSSCNLSRTVNIISESVDRKNIKLNIINLETKSADCLFWVLEGLKEYGRDAPKIIIYCRTVDMIGWLYDELLVSNILSAEDVRKRFKIFHSSSFEDEKNIILDALVKETDIRVIISTSALGCGINAKGVVFVIHFGPAFDTVDYAQQIGRAGRNVANMCNVIMYTYPGCKSGNVSDKMKSYIDQVKLGCLRTALFSPLNPSGYNVLPLSPLHDCCSYCASKCYCVGDGQTPCHLLSAPQFLPPKPIQTGPSHVIFREVSLDDEDLVRELMLENSERLQDASPGTSIFPAELISGLTLDVIDNVILNLKYISTKEFILESTMVNNERLAHEIMVILFEVFNDIPDPGLYDKNLENFGNHFSKQFVFSNDSSHSSSSDDDFFSLDD</sequence>
<dbReference type="GO" id="GO:0003677">
    <property type="term" value="F:DNA binding"/>
    <property type="evidence" value="ECO:0007669"/>
    <property type="project" value="UniProtKB-KW"/>
</dbReference>
<reference evidence="12" key="1">
    <citation type="submission" date="2021-01" db="UniProtKB">
        <authorList>
            <consortium name="EnsemblMetazoa"/>
        </authorList>
    </citation>
    <scope>IDENTIFICATION</scope>
</reference>
<evidence type="ECO:0000256" key="4">
    <source>
        <dbReference type="ARBA" id="ARBA00023125"/>
    </source>
</evidence>
<dbReference type="SMART" id="SM00490">
    <property type="entry name" value="HELICc"/>
    <property type="match status" value="1"/>
</dbReference>
<dbReference type="GO" id="GO:0005524">
    <property type="term" value="F:ATP binding"/>
    <property type="evidence" value="ECO:0007669"/>
    <property type="project" value="UniProtKB-KW"/>
</dbReference>
<evidence type="ECO:0000256" key="2">
    <source>
        <dbReference type="ARBA" id="ARBA00022741"/>
    </source>
</evidence>
<keyword evidence="4" id="KW-0238">DNA-binding</keyword>
<dbReference type="PROSITE" id="PS51192">
    <property type="entry name" value="HELICASE_ATP_BIND_1"/>
    <property type="match status" value="1"/>
</dbReference>
<keyword evidence="2" id="KW-0547">Nucleotide-binding</keyword>
<evidence type="ECO:0000256" key="8">
    <source>
        <dbReference type="ARBA" id="ARBA00034808"/>
    </source>
</evidence>
<dbReference type="InterPro" id="IPR027417">
    <property type="entry name" value="P-loop_NTPase"/>
</dbReference>
<dbReference type="GO" id="GO:0005694">
    <property type="term" value="C:chromosome"/>
    <property type="evidence" value="ECO:0007669"/>
    <property type="project" value="TreeGrafter"/>
</dbReference>
<dbReference type="GO" id="GO:0043138">
    <property type="term" value="F:3'-5' DNA helicase activity"/>
    <property type="evidence" value="ECO:0007669"/>
    <property type="project" value="UniProtKB-EC"/>
</dbReference>
<evidence type="ECO:0000256" key="9">
    <source>
        <dbReference type="ARBA" id="ARBA00044542"/>
    </source>
</evidence>
<dbReference type="Pfam" id="PF00271">
    <property type="entry name" value="Helicase_C"/>
    <property type="match status" value="1"/>
</dbReference>
<evidence type="ECO:0000256" key="6">
    <source>
        <dbReference type="ARBA" id="ARBA00023242"/>
    </source>
</evidence>
<evidence type="ECO:0000256" key="1">
    <source>
        <dbReference type="ARBA" id="ARBA00005446"/>
    </source>
</evidence>
<keyword evidence="6" id="KW-0539">Nucleus</keyword>
<dbReference type="GO" id="GO:0005634">
    <property type="term" value="C:nucleus"/>
    <property type="evidence" value="ECO:0007669"/>
    <property type="project" value="TreeGrafter"/>
</dbReference>
<proteinExistence type="inferred from homology"/>
<evidence type="ECO:0000259" key="10">
    <source>
        <dbReference type="PROSITE" id="PS51192"/>
    </source>
</evidence>
<accession>A0A7M5XJA6</accession>
<dbReference type="Gene3D" id="3.40.50.300">
    <property type="entry name" value="P-loop containing nucleotide triphosphate hydrolases"/>
    <property type="match status" value="2"/>
</dbReference>
<dbReference type="EnsemblMetazoa" id="CLYHEMT024537.1">
    <property type="protein sequence ID" value="CLYHEMP024537.1"/>
    <property type="gene ID" value="CLYHEMG024537"/>
</dbReference>
<dbReference type="EC" id="5.6.2.4" evidence="8"/>
<keyword evidence="5" id="KW-0413">Isomerase</keyword>
<dbReference type="GO" id="GO:0000724">
    <property type="term" value="P:double-strand break repair via homologous recombination"/>
    <property type="evidence" value="ECO:0007669"/>
    <property type="project" value="TreeGrafter"/>
</dbReference>
<dbReference type="InterPro" id="IPR001650">
    <property type="entry name" value="Helicase_C-like"/>
</dbReference>
<feature type="domain" description="Helicase ATP-binding" evidence="10">
    <location>
        <begin position="33"/>
        <end position="215"/>
    </location>
</feature>
<dbReference type="SUPFAM" id="SSF52540">
    <property type="entry name" value="P-loop containing nucleoside triphosphate hydrolases"/>
    <property type="match status" value="1"/>
</dbReference>
<evidence type="ECO:0000313" key="13">
    <source>
        <dbReference type="Proteomes" id="UP000594262"/>
    </source>
</evidence>
<organism evidence="12 13">
    <name type="scientific">Clytia hemisphaerica</name>
    <dbReference type="NCBI Taxonomy" id="252671"/>
    <lineage>
        <taxon>Eukaryota</taxon>
        <taxon>Metazoa</taxon>
        <taxon>Cnidaria</taxon>
        <taxon>Hydrozoa</taxon>
        <taxon>Hydroidolina</taxon>
        <taxon>Leptothecata</taxon>
        <taxon>Obeliida</taxon>
        <taxon>Clytiidae</taxon>
        <taxon>Clytia</taxon>
    </lineage>
</organism>
<dbReference type="OrthoDB" id="5969256at2759"/>
<keyword evidence="3" id="KW-0067">ATP-binding</keyword>
<dbReference type="PANTHER" id="PTHR13710:SF153">
    <property type="entry name" value="RECQ-LIKE DNA HELICASE BLM"/>
    <property type="match status" value="1"/>
</dbReference>
<evidence type="ECO:0000259" key="11">
    <source>
        <dbReference type="PROSITE" id="PS51194"/>
    </source>
</evidence>
<dbReference type="GO" id="GO:0005737">
    <property type="term" value="C:cytoplasm"/>
    <property type="evidence" value="ECO:0007669"/>
    <property type="project" value="TreeGrafter"/>
</dbReference>
<feature type="domain" description="Helicase C-terminal" evidence="11">
    <location>
        <begin position="248"/>
        <end position="411"/>
    </location>
</feature>
<keyword evidence="13" id="KW-1185">Reference proteome</keyword>
<dbReference type="SMART" id="SM00487">
    <property type="entry name" value="DEXDc"/>
    <property type="match status" value="1"/>
</dbReference>
<comment type="similarity">
    <text evidence="1">Belongs to the helicase family. RecQ subfamily.</text>
</comment>
<comment type="catalytic activity">
    <reaction evidence="7">
        <text>Couples ATP hydrolysis with the unwinding of duplex DNA by translocating in the 3'-5' direction.</text>
        <dbReference type="EC" id="5.6.2.4"/>
    </reaction>
</comment>
<dbReference type="GO" id="GO:0009378">
    <property type="term" value="F:four-way junction helicase activity"/>
    <property type="evidence" value="ECO:0007669"/>
    <property type="project" value="TreeGrafter"/>
</dbReference>
<evidence type="ECO:0000313" key="12">
    <source>
        <dbReference type="EnsemblMetazoa" id="CLYHEMP024537.1"/>
    </source>
</evidence>
<evidence type="ECO:0000256" key="5">
    <source>
        <dbReference type="ARBA" id="ARBA00023235"/>
    </source>
</evidence>
<evidence type="ECO:0000256" key="7">
    <source>
        <dbReference type="ARBA" id="ARBA00034617"/>
    </source>
</evidence>
<evidence type="ECO:0000256" key="3">
    <source>
        <dbReference type="ARBA" id="ARBA00022840"/>
    </source>
</evidence>